<dbReference type="PANTHER" id="PTHR33495:SF2">
    <property type="entry name" value="ANTI-SIGMA FACTOR ANTAGONIST TM_1081-RELATED"/>
    <property type="match status" value="1"/>
</dbReference>
<name>A0A1G6XRB2_9ACTN</name>
<evidence type="ECO:0000313" key="4">
    <source>
        <dbReference type="EMBL" id="SDD80552.1"/>
    </source>
</evidence>
<dbReference type="Proteomes" id="UP000182100">
    <property type="component" value="Unassembled WGS sequence"/>
</dbReference>
<dbReference type="Gene3D" id="3.30.750.24">
    <property type="entry name" value="STAS domain"/>
    <property type="match status" value="1"/>
</dbReference>
<sequence length="119" mass="12987">MTEPEHQLTVTPRHTPAGPFVLEVEGELDHHTARLLTRAVEEAPFDGHGVIIDLSGLAYCDSTGITVLLTAYQRSQETGSPLSFAGVNPDQMRVFQVVGLDQVFTFHATTQEALSALQR</sequence>
<organism evidence="4 5">
    <name type="scientific">Streptomyces prasinopilosus</name>
    <dbReference type="NCBI Taxonomy" id="67344"/>
    <lineage>
        <taxon>Bacteria</taxon>
        <taxon>Bacillati</taxon>
        <taxon>Actinomycetota</taxon>
        <taxon>Actinomycetes</taxon>
        <taxon>Kitasatosporales</taxon>
        <taxon>Streptomycetaceae</taxon>
        <taxon>Streptomyces</taxon>
    </lineage>
</organism>
<dbReference type="CDD" id="cd07043">
    <property type="entry name" value="STAS_anti-anti-sigma_factors"/>
    <property type="match status" value="1"/>
</dbReference>
<dbReference type="SUPFAM" id="SSF52091">
    <property type="entry name" value="SpoIIaa-like"/>
    <property type="match status" value="1"/>
</dbReference>
<dbReference type="InterPro" id="IPR002645">
    <property type="entry name" value="STAS_dom"/>
</dbReference>
<protein>
    <recommendedName>
        <fullName evidence="2">Anti-sigma factor antagonist</fullName>
    </recommendedName>
</protein>
<dbReference type="AlphaFoldDB" id="A0A1G6XRB2"/>
<comment type="similarity">
    <text evidence="1 2">Belongs to the anti-sigma-factor antagonist family.</text>
</comment>
<dbReference type="GO" id="GO:0043856">
    <property type="term" value="F:anti-sigma factor antagonist activity"/>
    <property type="evidence" value="ECO:0007669"/>
    <property type="project" value="InterPro"/>
</dbReference>
<dbReference type="RefSeq" id="WP_055570406.1">
    <property type="nucleotide sequence ID" value="NZ_FMZK01000012.1"/>
</dbReference>
<dbReference type="PROSITE" id="PS50801">
    <property type="entry name" value="STAS"/>
    <property type="match status" value="1"/>
</dbReference>
<dbReference type="PANTHER" id="PTHR33495">
    <property type="entry name" value="ANTI-SIGMA FACTOR ANTAGONIST TM_1081-RELATED-RELATED"/>
    <property type="match status" value="1"/>
</dbReference>
<reference evidence="5" key="1">
    <citation type="submission" date="2016-10" db="EMBL/GenBank/DDBJ databases">
        <authorList>
            <person name="Varghese N."/>
            <person name="Submissions S."/>
        </authorList>
    </citation>
    <scope>NUCLEOTIDE SEQUENCE [LARGE SCALE GENOMIC DNA]</scope>
    <source>
        <strain evidence="5">CGMCC 4.3504</strain>
    </source>
</reference>
<dbReference type="EMBL" id="FMZK01000012">
    <property type="protein sequence ID" value="SDD80552.1"/>
    <property type="molecule type" value="Genomic_DNA"/>
</dbReference>
<dbReference type="STRING" id="67344.SAMN05216505_11227"/>
<evidence type="ECO:0000313" key="5">
    <source>
        <dbReference type="Proteomes" id="UP000182100"/>
    </source>
</evidence>
<evidence type="ECO:0000256" key="2">
    <source>
        <dbReference type="RuleBase" id="RU003749"/>
    </source>
</evidence>
<accession>A0A1G6XRB2</accession>
<dbReference type="NCBIfam" id="TIGR00377">
    <property type="entry name" value="ant_ant_sig"/>
    <property type="match status" value="1"/>
</dbReference>
<keyword evidence="5" id="KW-1185">Reference proteome</keyword>
<evidence type="ECO:0000259" key="3">
    <source>
        <dbReference type="PROSITE" id="PS50801"/>
    </source>
</evidence>
<proteinExistence type="inferred from homology"/>
<feature type="domain" description="STAS" evidence="3">
    <location>
        <begin position="18"/>
        <end position="117"/>
    </location>
</feature>
<gene>
    <name evidence="4" type="ORF">SAMN05216505_11227</name>
</gene>
<dbReference type="Pfam" id="PF01740">
    <property type="entry name" value="STAS"/>
    <property type="match status" value="1"/>
</dbReference>
<evidence type="ECO:0000256" key="1">
    <source>
        <dbReference type="ARBA" id="ARBA00009013"/>
    </source>
</evidence>
<dbReference type="InterPro" id="IPR036513">
    <property type="entry name" value="STAS_dom_sf"/>
</dbReference>
<dbReference type="InterPro" id="IPR003658">
    <property type="entry name" value="Anti-sigma_ant"/>
</dbReference>